<gene>
    <name evidence="8" type="ORF">DW272_04645</name>
</gene>
<dbReference type="PANTHER" id="PTHR43806:SF11">
    <property type="entry name" value="CEREVISIN-RELATED"/>
    <property type="match status" value="1"/>
</dbReference>
<dbReference type="Proteomes" id="UP000284220">
    <property type="component" value="Unassembled WGS sequence"/>
</dbReference>
<evidence type="ECO:0000259" key="6">
    <source>
        <dbReference type="Pfam" id="PF00082"/>
    </source>
</evidence>
<dbReference type="InterPro" id="IPR050131">
    <property type="entry name" value="Peptidase_S8_subtilisin-like"/>
</dbReference>
<dbReference type="PROSITE" id="PS51892">
    <property type="entry name" value="SUBTILASE"/>
    <property type="match status" value="1"/>
</dbReference>
<proteinExistence type="inferred from homology"/>
<dbReference type="PANTHER" id="PTHR43806">
    <property type="entry name" value="PEPTIDASE S8"/>
    <property type="match status" value="1"/>
</dbReference>
<dbReference type="Gene3D" id="3.40.50.200">
    <property type="entry name" value="Peptidase S8/S53 domain"/>
    <property type="match status" value="1"/>
</dbReference>
<dbReference type="GO" id="GO:0004252">
    <property type="term" value="F:serine-type endopeptidase activity"/>
    <property type="evidence" value="ECO:0007669"/>
    <property type="project" value="InterPro"/>
</dbReference>
<comment type="caution">
    <text evidence="8">The sequence shown here is derived from an EMBL/GenBank/DDBJ whole genome shotgun (WGS) entry which is preliminary data.</text>
</comment>
<dbReference type="RefSeq" id="WP_118197571.1">
    <property type="nucleotide sequence ID" value="NZ_QRHZ01000002.1"/>
</dbReference>
<evidence type="ECO:0000256" key="3">
    <source>
        <dbReference type="ARBA" id="ARBA00022801"/>
    </source>
</evidence>
<dbReference type="PROSITE" id="PS00136">
    <property type="entry name" value="SUBTILASE_ASP"/>
    <property type="match status" value="1"/>
</dbReference>
<reference evidence="8 9" key="1">
    <citation type="submission" date="2018-08" db="EMBL/GenBank/DDBJ databases">
        <title>A genome reference for cultivated species of the human gut microbiota.</title>
        <authorList>
            <person name="Zou Y."/>
            <person name="Xue W."/>
            <person name="Luo G."/>
        </authorList>
    </citation>
    <scope>NUCLEOTIDE SEQUENCE [LARGE SCALE GENOMIC DNA]</scope>
    <source>
        <strain evidence="8 9">AM22-9LB</strain>
    </source>
</reference>
<keyword evidence="2 8" id="KW-0645">Protease</keyword>
<dbReference type="InterPro" id="IPR036852">
    <property type="entry name" value="Peptidase_S8/S53_dom_sf"/>
</dbReference>
<feature type="domain" description="Peptidase S8/S53" evidence="6">
    <location>
        <begin position="118"/>
        <end position="269"/>
    </location>
</feature>
<dbReference type="GO" id="GO:0006508">
    <property type="term" value="P:proteolysis"/>
    <property type="evidence" value="ECO:0007669"/>
    <property type="project" value="UniProtKB-KW"/>
</dbReference>
<dbReference type="Pfam" id="PF00082">
    <property type="entry name" value="Peptidase_S8"/>
    <property type="match status" value="1"/>
</dbReference>
<accession>A0A414SH70</accession>
<feature type="domain" description="Csp protease B prodomain" evidence="7">
    <location>
        <begin position="4"/>
        <end position="91"/>
    </location>
</feature>
<dbReference type="SUPFAM" id="SSF52743">
    <property type="entry name" value="Subtilisin-like"/>
    <property type="match status" value="1"/>
</dbReference>
<evidence type="ECO:0000256" key="4">
    <source>
        <dbReference type="ARBA" id="ARBA00022825"/>
    </source>
</evidence>
<organism evidence="8 9">
    <name type="scientific">Blautia obeum</name>
    <dbReference type="NCBI Taxonomy" id="40520"/>
    <lineage>
        <taxon>Bacteria</taxon>
        <taxon>Bacillati</taxon>
        <taxon>Bacillota</taxon>
        <taxon>Clostridia</taxon>
        <taxon>Lachnospirales</taxon>
        <taxon>Lachnospiraceae</taxon>
        <taxon>Blautia</taxon>
    </lineage>
</organism>
<dbReference type="InterPro" id="IPR000209">
    <property type="entry name" value="Peptidase_S8/S53_dom"/>
</dbReference>
<sequence>MPDQKLDNLLNLAMDATSQERAKSENLNVGYDPTTRLWDVIVKYSESERGLGGDGIQVVPLLGGYAVVTLPETELDAYSDREQVEFIEKPKRLYFETFEGREASCILPVQAELNGLTGEGILVGIVDSGVDYFHPDFRNEDGSSRILRLWDQSVNGNPPESYVTGTEYTKEEIDKALALEETEGRRLVPSRDFSGHGTAVLGIAAGNGRASGGVNCGVAYESELLVVKMGNARENSFPRTTELMEGIDYLVRQAVQMGKPIAINISFGNNYGSHEPYN</sequence>
<dbReference type="InterPro" id="IPR015500">
    <property type="entry name" value="Peptidase_S8_subtilisin-rel"/>
</dbReference>
<name>A0A414SH70_9FIRM</name>
<evidence type="ECO:0000313" key="9">
    <source>
        <dbReference type="Proteomes" id="UP000284220"/>
    </source>
</evidence>
<evidence type="ECO:0000259" key="7">
    <source>
        <dbReference type="Pfam" id="PF18425"/>
    </source>
</evidence>
<evidence type="ECO:0000256" key="1">
    <source>
        <dbReference type="ARBA" id="ARBA00011073"/>
    </source>
</evidence>
<dbReference type="EMBL" id="QRHZ01000002">
    <property type="protein sequence ID" value="RHG18581.1"/>
    <property type="molecule type" value="Genomic_DNA"/>
</dbReference>
<evidence type="ECO:0000256" key="2">
    <source>
        <dbReference type="ARBA" id="ARBA00022670"/>
    </source>
</evidence>
<evidence type="ECO:0000313" key="8">
    <source>
        <dbReference type="EMBL" id="RHG18581.1"/>
    </source>
</evidence>
<comment type="similarity">
    <text evidence="1 5">Belongs to the peptidase S8 family.</text>
</comment>
<comment type="caution">
    <text evidence="5">Lacks conserved residue(s) required for the propagation of feature annotation.</text>
</comment>
<protein>
    <submittedName>
        <fullName evidence="8">Subtilisin-like serine protease</fullName>
    </submittedName>
</protein>
<keyword evidence="3" id="KW-0378">Hydrolase</keyword>
<dbReference type="PRINTS" id="PR00723">
    <property type="entry name" value="SUBTILISIN"/>
</dbReference>
<dbReference type="InterPro" id="IPR023827">
    <property type="entry name" value="Peptidase_S8_Asp-AS"/>
</dbReference>
<evidence type="ECO:0000256" key="5">
    <source>
        <dbReference type="PROSITE-ProRule" id="PRU01240"/>
    </source>
</evidence>
<dbReference type="Pfam" id="PF18425">
    <property type="entry name" value="CspB_prodomain"/>
    <property type="match status" value="1"/>
</dbReference>
<dbReference type="AlphaFoldDB" id="A0A414SH70"/>
<keyword evidence="4" id="KW-0720">Serine protease</keyword>
<dbReference type="InterPro" id="IPR041365">
    <property type="entry name" value="CspB_prodomain"/>
</dbReference>
<dbReference type="Gene3D" id="3.30.70.2980">
    <property type="match status" value="1"/>
</dbReference>